<keyword evidence="2" id="KW-1185">Reference proteome</keyword>
<protein>
    <submittedName>
        <fullName evidence="1">Uncharacterized protein</fullName>
    </submittedName>
</protein>
<accession>A0AAD8AC04</accession>
<reference evidence="1" key="1">
    <citation type="journal article" date="2023" name="IScience">
        <title>Live-bearing cockroach genome reveals convergent evolutionary mechanisms linked to viviparity in insects and beyond.</title>
        <authorList>
            <person name="Fouks B."/>
            <person name="Harrison M.C."/>
            <person name="Mikhailova A.A."/>
            <person name="Marchal E."/>
            <person name="English S."/>
            <person name="Carruthers M."/>
            <person name="Jennings E.C."/>
            <person name="Chiamaka E.L."/>
            <person name="Frigard R.A."/>
            <person name="Pippel M."/>
            <person name="Attardo G.M."/>
            <person name="Benoit J.B."/>
            <person name="Bornberg-Bauer E."/>
            <person name="Tobe S.S."/>
        </authorList>
    </citation>
    <scope>NUCLEOTIDE SEQUENCE</scope>
    <source>
        <strain evidence="1">Stay&amp;Tobe</strain>
    </source>
</reference>
<evidence type="ECO:0000313" key="2">
    <source>
        <dbReference type="Proteomes" id="UP001233999"/>
    </source>
</evidence>
<reference evidence="1" key="2">
    <citation type="submission" date="2023-05" db="EMBL/GenBank/DDBJ databases">
        <authorList>
            <person name="Fouks B."/>
        </authorList>
    </citation>
    <scope>NUCLEOTIDE SEQUENCE</scope>
    <source>
        <strain evidence="1">Stay&amp;Tobe</strain>
        <tissue evidence="1">Testes</tissue>
    </source>
</reference>
<sequence length="90" mass="10172">FFSFKNHGQECLKIKVLYNDTEQFCGICCSALLVQETIMETTTILIDAQPLVRMLVHMVNQLQVLIDAELLTVSTIEHVSKTPEETLTSD</sequence>
<organism evidence="1 2">
    <name type="scientific">Diploptera punctata</name>
    <name type="common">Pacific beetle cockroach</name>
    <dbReference type="NCBI Taxonomy" id="6984"/>
    <lineage>
        <taxon>Eukaryota</taxon>
        <taxon>Metazoa</taxon>
        <taxon>Ecdysozoa</taxon>
        <taxon>Arthropoda</taxon>
        <taxon>Hexapoda</taxon>
        <taxon>Insecta</taxon>
        <taxon>Pterygota</taxon>
        <taxon>Neoptera</taxon>
        <taxon>Polyneoptera</taxon>
        <taxon>Dictyoptera</taxon>
        <taxon>Blattodea</taxon>
        <taxon>Blaberoidea</taxon>
        <taxon>Blaberidae</taxon>
        <taxon>Diplopterinae</taxon>
        <taxon>Diploptera</taxon>
    </lineage>
</organism>
<name>A0AAD8AC04_DIPPU</name>
<feature type="non-terminal residue" evidence="1">
    <location>
        <position position="90"/>
    </location>
</feature>
<gene>
    <name evidence="1" type="ORF">L9F63_012893</name>
</gene>
<proteinExistence type="predicted"/>
<dbReference type="AlphaFoldDB" id="A0AAD8AC04"/>
<dbReference type="Proteomes" id="UP001233999">
    <property type="component" value="Unassembled WGS sequence"/>
</dbReference>
<feature type="non-terminal residue" evidence="1">
    <location>
        <position position="1"/>
    </location>
</feature>
<comment type="caution">
    <text evidence="1">The sequence shown here is derived from an EMBL/GenBank/DDBJ whole genome shotgun (WGS) entry which is preliminary data.</text>
</comment>
<dbReference type="EMBL" id="JASPKZ010002304">
    <property type="protein sequence ID" value="KAJ9595920.1"/>
    <property type="molecule type" value="Genomic_DNA"/>
</dbReference>
<evidence type="ECO:0000313" key="1">
    <source>
        <dbReference type="EMBL" id="KAJ9595920.1"/>
    </source>
</evidence>